<feature type="domain" description="Golvesin/Xly CBD-like" evidence="2">
    <location>
        <begin position="25"/>
        <end position="72"/>
    </location>
</feature>
<dbReference type="InterPro" id="IPR033803">
    <property type="entry name" value="CBD-like_Golvesin-Xly"/>
</dbReference>
<keyword evidence="4" id="KW-1185">Reference proteome</keyword>
<sequence length="196" mass="22622">MFKKINYTICYFILMVLVSMPVYSNFQVNTYTTNLKWNFLGEFIFNAGLSGSVKIRNDNTNGYVIADAVKFVPVIQITDNSINDWYPQIHNDKITWQGGDGSVSFPFETFFWNGSYNIQITDDILYDGDQQIHNSQITWVKSDGSDLEIFFCDPSQVFAVPTLNLKFFIILFVLLCFLILIRYKGLLWSHPLASDE</sequence>
<dbReference type="Proteomes" id="UP001594351">
    <property type="component" value="Unassembled WGS sequence"/>
</dbReference>
<name>A0ABV6YSE4_UNCC1</name>
<keyword evidence="1" id="KW-1133">Transmembrane helix</keyword>
<protein>
    <recommendedName>
        <fullName evidence="2">Golvesin/Xly CBD-like domain-containing protein</fullName>
    </recommendedName>
</protein>
<gene>
    <name evidence="3" type="ORF">ACFL27_02765</name>
</gene>
<evidence type="ECO:0000256" key="1">
    <source>
        <dbReference type="SAM" id="Phobius"/>
    </source>
</evidence>
<dbReference type="EMBL" id="JBHPBY010000021">
    <property type="protein sequence ID" value="MFC1849108.1"/>
    <property type="molecule type" value="Genomic_DNA"/>
</dbReference>
<evidence type="ECO:0000259" key="2">
    <source>
        <dbReference type="Pfam" id="PF25275"/>
    </source>
</evidence>
<proteinExistence type="predicted"/>
<evidence type="ECO:0000313" key="4">
    <source>
        <dbReference type="Proteomes" id="UP001594351"/>
    </source>
</evidence>
<organism evidence="3 4">
    <name type="scientific">candidate division CSSED10-310 bacterium</name>
    <dbReference type="NCBI Taxonomy" id="2855610"/>
    <lineage>
        <taxon>Bacteria</taxon>
        <taxon>Bacteria division CSSED10-310</taxon>
    </lineage>
</organism>
<accession>A0ABV6YSE4</accession>
<reference evidence="3 4" key="1">
    <citation type="submission" date="2024-09" db="EMBL/GenBank/DDBJ databases">
        <title>Laminarin stimulates single cell rates of sulfate reduction while oxygen inhibits transcriptomic activity in coastal marine sediment.</title>
        <authorList>
            <person name="Lindsay M."/>
            <person name="Orcutt B."/>
            <person name="Emerson D."/>
            <person name="Stepanauskas R."/>
            <person name="D'Angelo T."/>
        </authorList>
    </citation>
    <scope>NUCLEOTIDE SEQUENCE [LARGE SCALE GENOMIC DNA]</scope>
    <source>
        <strain evidence="3">SAG AM-311-K15</strain>
    </source>
</reference>
<evidence type="ECO:0000313" key="3">
    <source>
        <dbReference type="EMBL" id="MFC1849108.1"/>
    </source>
</evidence>
<dbReference type="Pfam" id="PF25275">
    <property type="entry name" value="Golvesin_C"/>
    <property type="match status" value="1"/>
</dbReference>
<keyword evidence="1" id="KW-0812">Transmembrane</keyword>
<feature type="transmembrane region" description="Helical" evidence="1">
    <location>
        <begin position="163"/>
        <end position="181"/>
    </location>
</feature>
<comment type="caution">
    <text evidence="3">The sequence shown here is derived from an EMBL/GenBank/DDBJ whole genome shotgun (WGS) entry which is preliminary data.</text>
</comment>
<feature type="transmembrane region" description="Helical" evidence="1">
    <location>
        <begin position="7"/>
        <end position="26"/>
    </location>
</feature>
<keyword evidence="1" id="KW-0472">Membrane</keyword>